<evidence type="ECO:0000313" key="7">
    <source>
        <dbReference type="Proteomes" id="UP000193920"/>
    </source>
</evidence>
<dbReference type="OrthoDB" id="2117222at2759"/>
<proteinExistence type="predicted"/>
<dbReference type="InterPro" id="IPR002883">
    <property type="entry name" value="CBM10/Dockerin_dom"/>
</dbReference>
<evidence type="ECO:0000256" key="3">
    <source>
        <dbReference type="ARBA" id="ARBA00022801"/>
    </source>
</evidence>
<evidence type="ECO:0000256" key="1">
    <source>
        <dbReference type="ARBA" id="ARBA00022729"/>
    </source>
</evidence>
<feature type="domain" description="CBM10" evidence="5">
    <location>
        <begin position="430"/>
        <end position="467"/>
    </location>
</feature>
<dbReference type="Gene3D" id="1.10.530.60">
    <property type="match status" value="1"/>
</dbReference>
<evidence type="ECO:0000313" key="6">
    <source>
        <dbReference type="EMBL" id="ORY24095.1"/>
    </source>
</evidence>
<keyword evidence="2" id="KW-0677">Repeat</keyword>
<name>A0A1Y2AQ82_9FUNG</name>
<dbReference type="Gene3D" id="3.90.1220.10">
    <property type="entry name" value="Cellulose docking domain, dockering"/>
    <property type="match status" value="2"/>
</dbReference>
<reference evidence="6 7" key="1">
    <citation type="submission" date="2016-08" db="EMBL/GenBank/DDBJ databases">
        <title>A Parts List for Fungal Cellulosomes Revealed by Comparative Genomics.</title>
        <authorList>
            <consortium name="DOE Joint Genome Institute"/>
            <person name="Haitjema C.H."/>
            <person name="Gilmore S.P."/>
            <person name="Henske J.K."/>
            <person name="Solomon K.V."/>
            <person name="De Groot R."/>
            <person name="Kuo A."/>
            <person name="Mondo S.J."/>
            <person name="Salamov A.A."/>
            <person name="Labutti K."/>
            <person name="Zhao Z."/>
            <person name="Chiniquy J."/>
            <person name="Barry K."/>
            <person name="Brewer H.M."/>
            <person name="Purvine S.O."/>
            <person name="Wright A.T."/>
            <person name="Boxma B."/>
            <person name="Van Alen T."/>
            <person name="Hackstein J.H."/>
            <person name="Baker S.E."/>
            <person name="Grigoriev I.V."/>
            <person name="O'Malley M.A."/>
        </authorList>
    </citation>
    <scope>NUCLEOTIDE SEQUENCE [LARGE SCALE GENOMIC DNA]</scope>
    <source>
        <strain evidence="6 7">G1</strain>
    </source>
</reference>
<dbReference type="InterPro" id="IPR008965">
    <property type="entry name" value="CBM2/CBM3_carb-bd_dom_sf"/>
</dbReference>
<feature type="chain" id="PRO_5010994229" description="CBM10 domain-containing protein" evidence="4">
    <location>
        <begin position="24"/>
        <end position="516"/>
    </location>
</feature>
<dbReference type="GO" id="GO:0004553">
    <property type="term" value="F:hydrolase activity, hydrolyzing O-glycosyl compounds"/>
    <property type="evidence" value="ECO:0007669"/>
    <property type="project" value="InterPro"/>
</dbReference>
<evidence type="ECO:0000259" key="5">
    <source>
        <dbReference type="PROSITE" id="PS51763"/>
    </source>
</evidence>
<dbReference type="PROSITE" id="PS51763">
    <property type="entry name" value="CBM10"/>
    <property type="match status" value="2"/>
</dbReference>
<evidence type="ECO:0000256" key="4">
    <source>
        <dbReference type="SAM" id="SignalP"/>
    </source>
</evidence>
<dbReference type="InterPro" id="IPR054107">
    <property type="entry name" value="Cel124_cat"/>
</dbReference>
<dbReference type="Gene3D" id="2.60.40.290">
    <property type="match status" value="1"/>
</dbReference>
<sequence>MDFMKRNLFITLYGLFSFLLVSASTPGFHVEISKTWTGDTITYSECTGEIINASKLKLNNWYIEVPFSGDKNKFLGSWGCVVDVQSDKLVLTGEVTNAVLKVLTNTTFGFIVSSEGSKFDVEKAVLHTQTKAVPNHTEADGSNDSEDMNIGLPYEDNRYYLESMDVEEEKAAAKELSVAEVKSIIFKEINEHWDTISKYLETDNMLKVFALFLGWASRESTLNAGVETAQEDGFGVNSAHAYGPFQTAVTAFYGCDPTFDQEDDVPEMYWYTLTPQNFYDPYISTHMGIRKLIHFVKEAVSFEQTGVEIVRCALKGFNSGHANPMEESEKGTGYSDEIGSLSYWYYKTRHFDDNVYTWTGDERVDRSDPWGWWNKVEPYDNLKVVVRVVNPEDRSTATYSTGSYPTATSSSSKKTTINDIKPTSSSASATCWSKALGYPCCKSSCEVIYSDDDGEWGVEDADWCGIEASKCKKDGCFSEEMGYPCCSDCSVVYTDSDGGWGVEGDDWCGIKDKCYN</sequence>
<dbReference type="SUPFAM" id="SSF49384">
    <property type="entry name" value="Carbohydrate-binding domain"/>
    <property type="match status" value="1"/>
</dbReference>
<dbReference type="Pfam" id="PF02013">
    <property type="entry name" value="CBM_10"/>
    <property type="match status" value="2"/>
</dbReference>
<dbReference type="GO" id="GO:0030247">
    <property type="term" value="F:polysaccharide binding"/>
    <property type="evidence" value="ECO:0007669"/>
    <property type="project" value="InterPro"/>
</dbReference>
<feature type="domain" description="CBM10" evidence="5">
    <location>
        <begin position="475"/>
        <end position="511"/>
    </location>
</feature>
<dbReference type="SUPFAM" id="SSF64571">
    <property type="entry name" value="Cellulose docking domain, dockering"/>
    <property type="match status" value="2"/>
</dbReference>
<keyword evidence="1 4" id="KW-0732">Signal</keyword>
<comment type="caution">
    <text evidence="6">The sequence shown here is derived from an EMBL/GenBank/DDBJ whole genome shotgun (WGS) entry which is preliminary data.</text>
</comment>
<protein>
    <recommendedName>
        <fullName evidence="5">CBM10 domain-containing protein</fullName>
    </recommendedName>
</protein>
<feature type="signal peptide" evidence="4">
    <location>
        <begin position="1"/>
        <end position="23"/>
    </location>
</feature>
<keyword evidence="3" id="KW-0378">Hydrolase</keyword>
<dbReference type="InterPro" id="IPR009034">
    <property type="entry name" value="Dockerin_dom_fun_sf"/>
</dbReference>
<gene>
    <name evidence="6" type="ORF">LY90DRAFT_706678</name>
</gene>
<accession>A0A1Y2AQ82</accession>
<organism evidence="6 7">
    <name type="scientific">Neocallimastix californiae</name>
    <dbReference type="NCBI Taxonomy" id="1754190"/>
    <lineage>
        <taxon>Eukaryota</taxon>
        <taxon>Fungi</taxon>
        <taxon>Fungi incertae sedis</taxon>
        <taxon>Chytridiomycota</taxon>
        <taxon>Chytridiomycota incertae sedis</taxon>
        <taxon>Neocallimastigomycetes</taxon>
        <taxon>Neocallimastigales</taxon>
        <taxon>Neocallimastigaceae</taxon>
        <taxon>Neocallimastix</taxon>
    </lineage>
</organism>
<dbReference type="Pfam" id="PF21908">
    <property type="entry name" value="Cel124_C"/>
    <property type="match status" value="1"/>
</dbReference>
<evidence type="ECO:0000256" key="2">
    <source>
        <dbReference type="ARBA" id="ARBA00022737"/>
    </source>
</evidence>
<dbReference type="EMBL" id="MCOG01000226">
    <property type="protein sequence ID" value="ORY24095.1"/>
    <property type="molecule type" value="Genomic_DNA"/>
</dbReference>
<dbReference type="AlphaFoldDB" id="A0A1Y2AQ82"/>
<dbReference type="InterPro" id="IPR012291">
    <property type="entry name" value="CBM2_carb-bd_dom_sf"/>
</dbReference>
<keyword evidence="7" id="KW-1185">Reference proteome</keyword>
<dbReference type="Proteomes" id="UP000193920">
    <property type="component" value="Unassembled WGS sequence"/>
</dbReference>